<feature type="transmembrane region" description="Helical" evidence="8">
    <location>
        <begin position="78"/>
        <end position="96"/>
    </location>
</feature>
<dbReference type="GO" id="GO:0009401">
    <property type="term" value="P:phosphoenolpyruvate-dependent sugar phosphotransferase system"/>
    <property type="evidence" value="ECO:0007669"/>
    <property type="project" value="InterPro"/>
</dbReference>
<protein>
    <recommendedName>
        <fullName evidence="9">Phosphotransferase system EIIC domain-containing protein</fullName>
    </recommendedName>
</protein>
<dbReference type="GO" id="GO:0005886">
    <property type="term" value="C:plasma membrane"/>
    <property type="evidence" value="ECO:0007669"/>
    <property type="project" value="UniProtKB-SubCell"/>
</dbReference>
<dbReference type="PATRIC" id="fig|87541.4.peg.1071"/>
<evidence type="ECO:0000256" key="2">
    <source>
        <dbReference type="ARBA" id="ARBA00022448"/>
    </source>
</evidence>
<comment type="caution">
    <text evidence="10">The sequence shown here is derived from an EMBL/GenBank/DDBJ whole genome shotgun (WGS) entry which is preliminary data.</text>
</comment>
<reference evidence="10 11" key="1">
    <citation type="submission" date="2016-01" db="EMBL/GenBank/DDBJ databases">
        <authorList>
            <person name="Oliw E.H."/>
        </authorList>
    </citation>
    <scope>NUCLEOTIDE SEQUENCE [LARGE SCALE GENOMIC DNA]</scope>
    <source>
        <strain evidence="10 11">KA00635</strain>
    </source>
</reference>
<dbReference type="RefSeq" id="WP_060936932.1">
    <property type="nucleotide sequence ID" value="NZ_JASOZP010000022.1"/>
</dbReference>
<evidence type="ECO:0000256" key="7">
    <source>
        <dbReference type="ARBA" id="ARBA00023136"/>
    </source>
</evidence>
<feature type="transmembrane region" description="Helical" evidence="8">
    <location>
        <begin position="12"/>
        <end position="38"/>
    </location>
</feature>
<evidence type="ECO:0000313" key="11">
    <source>
        <dbReference type="Proteomes" id="UP000070422"/>
    </source>
</evidence>
<feature type="transmembrane region" description="Helical" evidence="8">
    <location>
        <begin position="44"/>
        <end position="71"/>
    </location>
</feature>
<accession>A0A133XYS3</accession>
<keyword evidence="3" id="KW-1003">Cell membrane</keyword>
<dbReference type="GO" id="GO:0008982">
    <property type="term" value="F:protein-N(PI)-phosphohistidine-sugar phosphotransferase activity"/>
    <property type="evidence" value="ECO:0007669"/>
    <property type="project" value="InterPro"/>
</dbReference>
<keyword evidence="7 8" id="KW-0472">Membrane</keyword>
<keyword evidence="5 8" id="KW-0812">Transmembrane</keyword>
<organism evidence="10 11">
    <name type="scientific">Aerococcus christensenii</name>
    <dbReference type="NCBI Taxonomy" id="87541"/>
    <lineage>
        <taxon>Bacteria</taxon>
        <taxon>Bacillati</taxon>
        <taxon>Bacillota</taxon>
        <taxon>Bacilli</taxon>
        <taxon>Lactobacillales</taxon>
        <taxon>Aerococcaceae</taxon>
        <taxon>Aerococcus</taxon>
    </lineage>
</organism>
<evidence type="ECO:0000256" key="6">
    <source>
        <dbReference type="ARBA" id="ARBA00022989"/>
    </source>
</evidence>
<dbReference type="OrthoDB" id="396983at2"/>
<feature type="transmembrane region" description="Helical" evidence="8">
    <location>
        <begin position="179"/>
        <end position="206"/>
    </location>
</feature>
<dbReference type="Pfam" id="PF13303">
    <property type="entry name" value="PTS_EIIC_2"/>
    <property type="match status" value="1"/>
</dbReference>
<name>A0A133XYS3_9LACT</name>
<evidence type="ECO:0000256" key="3">
    <source>
        <dbReference type="ARBA" id="ARBA00022475"/>
    </source>
</evidence>
<comment type="subcellular location">
    <subcellularLocation>
        <location evidence="1">Cell membrane</location>
        <topology evidence="1">Multi-pass membrane protein</topology>
    </subcellularLocation>
</comment>
<evidence type="ECO:0000256" key="8">
    <source>
        <dbReference type="SAM" id="Phobius"/>
    </source>
</evidence>
<feature type="transmembrane region" description="Helical" evidence="8">
    <location>
        <begin position="102"/>
        <end position="128"/>
    </location>
</feature>
<evidence type="ECO:0000256" key="1">
    <source>
        <dbReference type="ARBA" id="ARBA00004651"/>
    </source>
</evidence>
<proteinExistence type="predicted"/>
<keyword evidence="2" id="KW-0813">Transport</keyword>
<feature type="transmembrane region" description="Helical" evidence="8">
    <location>
        <begin position="213"/>
        <end position="232"/>
    </location>
</feature>
<gene>
    <name evidence="10" type="ORF">HMPREF3187_01082</name>
</gene>
<feature type="transmembrane region" description="Helical" evidence="8">
    <location>
        <begin position="135"/>
        <end position="159"/>
    </location>
</feature>
<dbReference type="Proteomes" id="UP000070422">
    <property type="component" value="Unassembled WGS sequence"/>
</dbReference>
<evidence type="ECO:0000256" key="4">
    <source>
        <dbReference type="ARBA" id="ARBA00022597"/>
    </source>
</evidence>
<feature type="transmembrane region" description="Helical" evidence="8">
    <location>
        <begin position="304"/>
        <end position="330"/>
    </location>
</feature>
<feature type="transmembrane region" description="Helical" evidence="8">
    <location>
        <begin position="263"/>
        <end position="284"/>
    </location>
</feature>
<dbReference type="InterPro" id="IPR003352">
    <property type="entry name" value="PTS_EIIC"/>
</dbReference>
<keyword evidence="4" id="KW-0762">Sugar transport</keyword>
<evidence type="ECO:0000313" key="10">
    <source>
        <dbReference type="EMBL" id="KXB36064.1"/>
    </source>
</evidence>
<keyword evidence="6 8" id="KW-1133">Transmembrane helix</keyword>
<feature type="domain" description="Phosphotransferase system EIIC" evidence="9">
    <location>
        <begin position="15"/>
        <end position="340"/>
    </location>
</feature>
<sequence>METESKMTPKVFLNKVLGGTALGVVIGLIPNAVLSGILKYFTHIPLAVTITQIAVIIQLATPIIIGGLIAIQFGFKPMQIMVTAACAFVGSGVIKFNPQVKAYVGAGTGDLINTMITASIAVLVLMWVKDKFGSTAVIAMPIIVGCGVSLIGVLLLPIVASLTGALGHVINAFTNFQPIIMTILISCAFALIIISPVSTVAIGLAIQLNGISAGAAAMGVGASAVILVIHSWKVNDSGVTLAIALGGMKLMMPNLFKYPIIMIPVLFTAAVSAIPVSFFNVLGTPQSAGFGLVGIVGPLASIDAGLSVISAVIVWLIIPIIAGLVAYFLFAKMLKLYDPNVVFKFQGN</sequence>
<evidence type="ECO:0000256" key="5">
    <source>
        <dbReference type="ARBA" id="ARBA00022692"/>
    </source>
</evidence>
<dbReference type="AlphaFoldDB" id="A0A133XYS3"/>
<evidence type="ECO:0000259" key="9">
    <source>
        <dbReference type="Pfam" id="PF13303"/>
    </source>
</evidence>
<dbReference type="EMBL" id="LSCQ01000050">
    <property type="protein sequence ID" value="KXB36064.1"/>
    <property type="molecule type" value="Genomic_DNA"/>
</dbReference>